<dbReference type="Proteomes" id="UP000663840">
    <property type="component" value="Unassembled WGS sequence"/>
</dbReference>
<accession>A0A8H3CIZ8</accession>
<organism evidence="3 4">
    <name type="scientific">Rhizoctonia solani</name>
    <dbReference type="NCBI Taxonomy" id="456999"/>
    <lineage>
        <taxon>Eukaryota</taxon>
        <taxon>Fungi</taxon>
        <taxon>Dikarya</taxon>
        <taxon>Basidiomycota</taxon>
        <taxon>Agaricomycotina</taxon>
        <taxon>Agaricomycetes</taxon>
        <taxon>Cantharellales</taxon>
        <taxon>Ceratobasidiaceae</taxon>
        <taxon>Rhizoctonia</taxon>
    </lineage>
</organism>
<evidence type="ECO:0000256" key="2">
    <source>
        <dbReference type="SAM" id="Phobius"/>
    </source>
</evidence>
<evidence type="ECO:0000313" key="3">
    <source>
        <dbReference type="EMBL" id="CAE6487365.1"/>
    </source>
</evidence>
<feature type="transmembrane region" description="Helical" evidence="2">
    <location>
        <begin position="133"/>
        <end position="153"/>
    </location>
</feature>
<dbReference type="AlphaFoldDB" id="A0A8H3CIZ8"/>
<comment type="caution">
    <text evidence="3">The sequence shown here is derived from an EMBL/GenBank/DDBJ whole genome shotgun (WGS) entry which is preliminary data.</text>
</comment>
<keyword evidence="2" id="KW-0812">Transmembrane</keyword>
<evidence type="ECO:0000256" key="1">
    <source>
        <dbReference type="SAM" id="MobiDB-lite"/>
    </source>
</evidence>
<name>A0A8H3CIZ8_9AGAM</name>
<keyword evidence="2" id="KW-1133">Transmembrane helix</keyword>
<proteinExistence type="predicted"/>
<evidence type="ECO:0008006" key="5">
    <source>
        <dbReference type="Google" id="ProtNLM"/>
    </source>
</evidence>
<dbReference type="EMBL" id="CAJMWR010004170">
    <property type="protein sequence ID" value="CAE6487365.1"/>
    <property type="molecule type" value="Genomic_DNA"/>
</dbReference>
<keyword evidence="2" id="KW-0472">Membrane</keyword>
<feature type="transmembrane region" description="Helical" evidence="2">
    <location>
        <begin position="525"/>
        <end position="545"/>
    </location>
</feature>
<evidence type="ECO:0000313" key="4">
    <source>
        <dbReference type="Proteomes" id="UP000663840"/>
    </source>
</evidence>
<gene>
    <name evidence="3" type="ORF">RDB_LOCUS142938</name>
</gene>
<feature type="compositionally biased region" description="Polar residues" evidence="1">
    <location>
        <begin position="24"/>
        <end position="52"/>
    </location>
</feature>
<feature type="transmembrane region" description="Helical" evidence="2">
    <location>
        <begin position="68"/>
        <end position="94"/>
    </location>
</feature>
<feature type="region of interest" description="Disordered" evidence="1">
    <location>
        <begin position="1"/>
        <end position="58"/>
    </location>
</feature>
<protein>
    <recommendedName>
        <fullName evidence="5">Transmembrane protein</fullName>
    </recommendedName>
</protein>
<sequence length="598" mass="66099">MTSNPSLAPADSCSPLPSLPQAPEMSSTEQHVKPTESSTKLPESHDPNNSSPMLPIDPPTHDHAPLKAWLFTILPLAIHLLGSLALVATLLGYLDGHQFYLERQPEVHLANRTSQSQQLPGYNLLQPEVTTLLSVYLVILRWVAAMWAAPLCWRTIFMLAGKHGIEYRDIKWVVSYGVFRPSTNFQCSLNLLLGFILVFTLVPQPSAPLVTGSISWLPSNKTIDLPDRPDFTLAGYPQDLNVTEQFNYMRAAGANLGTTILKNFNVAWSQAPDPFISKRVIASAARLGIGSTFDSVLLPYFAATQIEWLPEIDNNSLRLLNSMQINNDRLLDQLNLTAAAALIVNETLIGPPTPPPPAWYILINVGTQSNSKARKCNLFDTFLPANSTIPVFTADIYSYRGIQYPSCFAYAKVSYIAAHGICSDCRVGSLSTVQNDTEIELVPDYGPVRFATHEMSRYITQMTPLQDSLPDPRFDLEVYAIAFLTRLFSASWNAWADASADQYMVTTGYKPAVSTLTAKISRSRVYGWLALQLSLTFAGAGFIWLQSTSRYPLLGDTAMVAFNIDSTEVSKTPPHEQEKRELLGIEPKGDGWKVIVVN</sequence>
<reference evidence="3" key="1">
    <citation type="submission" date="2021-01" db="EMBL/GenBank/DDBJ databases">
        <authorList>
            <person name="Kaushik A."/>
        </authorList>
    </citation>
    <scope>NUCLEOTIDE SEQUENCE</scope>
    <source>
        <strain evidence="3">AG1-1A</strain>
    </source>
</reference>